<gene>
    <name evidence="3" type="ORF">KIM372_10190</name>
</gene>
<sequence>MDGILDLAMPFFLILLYALEWAFGYWHRPVLGCTIPALWIVIAIAALCFSDEKLKYLGVFIIFFIMLLLLFLDGWNRSAERVKTRADLFPALSLPEPTTPSSPNKDQPDKFKTGPSNGSID</sequence>
<dbReference type="Proteomes" id="UP001321766">
    <property type="component" value="Chromosome"/>
</dbReference>
<name>A0ABM8B8H0_9BIFI</name>
<reference evidence="3 4" key="1">
    <citation type="journal article" date="2023" name="Microbiol. Spectr.">
        <title>Symbiosis of Carpenter Bees with Uncharacterized Lactic Acid Bacteria Showing NAD Auxotrophy.</title>
        <authorList>
            <person name="Kawasaki S."/>
            <person name="Ozawa K."/>
            <person name="Mori T."/>
            <person name="Yamamoto A."/>
            <person name="Ito M."/>
            <person name="Ohkuma M."/>
            <person name="Sakamoto M."/>
            <person name="Matsutani M."/>
        </authorList>
    </citation>
    <scope>NUCLEOTIDE SEQUENCE [LARGE SCALE GENOMIC DNA]</scope>
    <source>
        <strain evidence="3 4">Kim37-2</strain>
    </source>
</reference>
<feature type="transmembrane region" description="Helical" evidence="2">
    <location>
        <begin position="7"/>
        <end position="23"/>
    </location>
</feature>
<proteinExistence type="predicted"/>
<feature type="region of interest" description="Disordered" evidence="1">
    <location>
        <begin position="92"/>
        <end position="121"/>
    </location>
</feature>
<keyword evidence="2" id="KW-0812">Transmembrane</keyword>
<keyword evidence="4" id="KW-1185">Reference proteome</keyword>
<evidence type="ECO:0000256" key="2">
    <source>
        <dbReference type="SAM" id="Phobius"/>
    </source>
</evidence>
<organism evidence="3 4">
    <name type="scientific">Bombiscardovia nodaiensis</name>
    <dbReference type="NCBI Taxonomy" id="2932181"/>
    <lineage>
        <taxon>Bacteria</taxon>
        <taxon>Bacillati</taxon>
        <taxon>Actinomycetota</taxon>
        <taxon>Actinomycetes</taxon>
        <taxon>Bifidobacteriales</taxon>
        <taxon>Bifidobacteriaceae</taxon>
        <taxon>Bombiscardovia</taxon>
    </lineage>
</organism>
<keyword evidence="2" id="KW-1133">Transmembrane helix</keyword>
<evidence type="ECO:0000313" key="4">
    <source>
        <dbReference type="Proteomes" id="UP001321766"/>
    </source>
</evidence>
<evidence type="ECO:0000256" key="1">
    <source>
        <dbReference type="SAM" id="MobiDB-lite"/>
    </source>
</evidence>
<protein>
    <submittedName>
        <fullName evidence="3">Uncharacterized protein</fullName>
    </submittedName>
</protein>
<keyword evidence="2" id="KW-0472">Membrane</keyword>
<feature type="compositionally biased region" description="Low complexity" evidence="1">
    <location>
        <begin position="92"/>
        <end position="103"/>
    </location>
</feature>
<evidence type="ECO:0000313" key="3">
    <source>
        <dbReference type="EMBL" id="BDR53112.1"/>
    </source>
</evidence>
<dbReference type="EMBL" id="AP026798">
    <property type="protein sequence ID" value="BDR53112.1"/>
    <property type="molecule type" value="Genomic_DNA"/>
</dbReference>
<feature type="transmembrane region" description="Helical" evidence="2">
    <location>
        <begin position="29"/>
        <end position="49"/>
    </location>
</feature>
<feature type="transmembrane region" description="Helical" evidence="2">
    <location>
        <begin position="56"/>
        <end position="75"/>
    </location>
</feature>
<accession>A0ABM8B8H0</accession>